<reference evidence="7 8" key="1">
    <citation type="submission" date="2018-08" db="EMBL/GenBank/DDBJ databases">
        <title>Genomic Encyclopedia of Archaeal and Bacterial Type Strains, Phase II (KMG-II): from individual species to whole genera.</title>
        <authorList>
            <person name="Goeker M."/>
        </authorList>
    </citation>
    <scope>NUCLEOTIDE SEQUENCE [LARGE SCALE GENOMIC DNA]</scope>
    <source>
        <strain evidence="7 8">DSM 5002</strain>
    </source>
</reference>
<dbReference type="InterPro" id="IPR030922">
    <property type="entry name" value="LptF"/>
</dbReference>
<dbReference type="EMBL" id="QXDF01000001">
    <property type="protein sequence ID" value="RIA56486.1"/>
    <property type="molecule type" value="Genomic_DNA"/>
</dbReference>
<comment type="subcellular location">
    <subcellularLocation>
        <location evidence="1">Cell membrane</location>
        <topology evidence="1">Multi-pass membrane protein</topology>
    </subcellularLocation>
</comment>
<dbReference type="OrthoDB" id="8477889at2"/>
<feature type="transmembrane region" description="Helical" evidence="6">
    <location>
        <begin position="45"/>
        <end position="72"/>
    </location>
</feature>
<feature type="transmembrane region" description="Helical" evidence="6">
    <location>
        <begin position="12"/>
        <end position="33"/>
    </location>
</feature>
<proteinExistence type="predicted"/>
<dbReference type="PANTHER" id="PTHR33529">
    <property type="entry name" value="SLR0882 PROTEIN-RELATED"/>
    <property type="match status" value="1"/>
</dbReference>
<dbReference type="Proteomes" id="UP000266273">
    <property type="component" value="Unassembled WGS sequence"/>
</dbReference>
<protein>
    <submittedName>
        <fullName evidence="7">Lipopolysaccharide export system permease protein</fullName>
    </submittedName>
</protein>
<dbReference type="PANTHER" id="PTHR33529:SF6">
    <property type="entry name" value="YJGP_YJGQ FAMILY PERMEASE"/>
    <property type="match status" value="1"/>
</dbReference>
<dbReference type="GO" id="GO:0055085">
    <property type="term" value="P:transmembrane transport"/>
    <property type="evidence" value="ECO:0007669"/>
    <property type="project" value="InterPro"/>
</dbReference>
<evidence type="ECO:0000313" key="8">
    <source>
        <dbReference type="Proteomes" id="UP000266273"/>
    </source>
</evidence>
<dbReference type="Pfam" id="PF03739">
    <property type="entry name" value="LptF_LptG"/>
    <property type="match status" value="1"/>
</dbReference>
<evidence type="ECO:0000256" key="3">
    <source>
        <dbReference type="ARBA" id="ARBA00022692"/>
    </source>
</evidence>
<gene>
    <name evidence="7" type="ORF">BXY53_1592</name>
</gene>
<evidence type="ECO:0000313" key="7">
    <source>
        <dbReference type="EMBL" id="RIA56486.1"/>
    </source>
</evidence>
<dbReference type="NCBIfam" id="TIGR04407">
    <property type="entry name" value="LptF_YjgP"/>
    <property type="match status" value="1"/>
</dbReference>
<dbReference type="AlphaFoldDB" id="A0A397Q5A2"/>
<dbReference type="RefSeq" id="WP_119061274.1">
    <property type="nucleotide sequence ID" value="NZ_QXDF01000001.1"/>
</dbReference>
<sequence>MDTISRHIFKQTVTATLMILATLTLIVWMTTALRRIDVMTEQGQGFLIFVQITLLALPRLVTAVAPVALLIATIHVLNRLHNDSGIVILTAAGATTWRLMRPFLLLAGLVSVFVLISNAYLTPYGLRMLRDYITEVRTDLISQVIQPGNFVTPEDGLTFHIRDREADGTLRGLMVNDSREEQQTLTYLADRGRVIEQDGQPYIIMREGHIHRVDGDRDEVQVIAFDSYIFDISEMGPERGMRSYEPKERILPALWTKQGPHDWRIEKQPGDFRAELHDRLSNPLYSIAFVLVAVAMLGYARTTREGANHTVALVFVTCVGARGLGLAMTNMADEEVWAVPMLYAIPIGTVIGALVLAQRNMRPHQVRRFDIRLPSMLRALPLRLRAGRTVTER</sequence>
<keyword evidence="2" id="KW-1003">Cell membrane</keyword>
<keyword evidence="3 6" id="KW-0812">Transmembrane</keyword>
<name>A0A397Q5A2_9HYPH</name>
<feature type="transmembrane region" description="Helical" evidence="6">
    <location>
        <begin position="337"/>
        <end position="357"/>
    </location>
</feature>
<feature type="transmembrane region" description="Helical" evidence="6">
    <location>
        <begin position="283"/>
        <end position="300"/>
    </location>
</feature>
<keyword evidence="4 6" id="KW-1133">Transmembrane helix</keyword>
<evidence type="ECO:0000256" key="5">
    <source>
        <dbReference type="ARBA" id="ARBA00023136"/>
    </source>
</evidence>
<comment type="caution">
    <text evidence="7">The sequence shown here is derived from an EMBL/GenBank/DDBJ whole genome shotgun (WGS) entry which is preliminary data.</text>
</comment>
<evidence type="ECO:0000256" key="6">
    <source>
        <dbReference type="SAM" id="Phobius"/>
    </source>
</evidence>
<feature type="transmembrane region" description="Helical" evidence="6">
    <location>
        <begin position="103"/>
        <end position="121"/>
    </location>
</feature>
<evidence type="ECO:0000256" key="4">
    <source>
        <dbReference type="ARBA" id="ARBA00022989"/>
    </source>
</evidence>
<dbReference type="GO" id="GO:0015920">
    <property type="term" value="P:lipopolysaccharide transport"/>
    <property type="evidence" value="ECO:0007669"/>
    <property type="project" value="TreeGrafter"/>
</dbReference>
<keyword evidence="8" id="KW-1185">Reference proteome</keyword>
<dbReference type="GO" id="GO:0043190">
    <property type="term" value="C:ATP-binding cassette (ABC) transporter complex"/>
    <property type="evidence" value="ECO:0007669"/>
    <property type="project" value="InterPro"/>
</dbReference>
<accession>A0A397Q5A2</accession>
<feature type="transmembrane region" description="Helical" evidence="6">
    <location>
        <begin position="312"/>
        <end position="331"/>
    </location>
</feature>
<keyword evidence="5 6" id="KW-0472">Membrane</keyword>
<evidence type="ECO:0000256" key="1">
    <source>
        <dbReference type="ARBA" id="ARBA00004651"/>
    </source>
</evidence>
<evidence type="ECO:0000256" key="2">
    <source>
        <dbReference type="ARBA" id="ARBA00022475"/>
    </source>
</evidence>
<dbReference type="InterPro" id="IPR005495">
    <property type="entry name" value="LptG/LptF_permease"/>
</dbReference>
<organism evidence="7 8">
    <name type="scientific">Dichotomicrobium thermohalophilum</name>
    <dbReference type="NCBI Taxonomy" id="933063"/>
    <lineage>
        <taxon>Bacteria</taxon>
        <taxon>Pseudomonadati</taxon>
        <taxon>Pseudomonadota</taxon>
        <taxon>Alphaproteobacteria</taxon>
        <taxon>Hyphomicrobiales</taxon>
        <taxon>Hyphomicrobiaceae</taxon>
        <taxon>Dichotomicrobium</taxon>
    </lineage>
</organism>